<dbReference type="Pfam" id="PF00356">
    <property type="entry name" value="LacI"/>
    <property type="match status" value="1"/>
</dbReference>
<dbReference type="EMBL" id="CP038437">
    <property type="protein sequence ID" value="QEM80978.1"/>
    <property type="molecule type" value="Genomic_DNA"/>
</dbReference>
<protein>
    <submittedName>
        <fullName evidence="5">LacI family DNA-binding transcriptional regulator</fullName>
    </submittedName>
</protein>
<dbReference type="PANTHER" id="PTHR30146:SF109">
    <property type="entry name" value="HTH-TYPE TRANSCRIPTIONAL REGULATOR GALS"/>
    <property type="match status" value="1"/>
</dbReference>
<keyword evidence="6" id="KW-1185">Reference proteome</keyword>
<dbReference type="Proteomes" id="UP000324285">
    <property type="component" value="Chromosome"/>
</dbReference>
<keyword evidence="1" id="KW-0805">Transcription regulation</keyword>
<feature type="domain" description="HTH lacI-type" evidence="4">
    <location>
        <begin position="13"/>
        <end position="67"/>
    </location>
</feature>
<evidence type="ECO:0000313" key="5">
    <source>
        <dbReference type="EMBL" id="QEM80978.1"/>
    </source>
</evidence>
<dbReference type="CDD" id="cd06278">
    <property type="entry name" value="PBP1_LacI-like"/>
    <property type="match status" value="1"/>
</dbReference>
<dbReference type="InterPro" id="IPR010982">
    <property type="entry name" value="Lambda_DNA-bd_dom_sf"/>
</dbReference>
<dbReference type="Gene3D" id="1.10.260.40">
    <property type="entry name" value="lambda repressor-like DNA-binding domains"/>
    <property type="match status" value="1"/>
</dbReference>
<dbReference type="Pfam" id="PF00532">
    <property type="entry name" value="Peripla_BP_1"/>
    <property type="match status" value="1"/>
</dbReference>
<evidence type="ECO:0000313" key="6">
    <source>
        <dbReference type="Proteomes" id="UP000324285"/>
    </source>
</evidence>
<evidence type="ECO:0000259" key="4">
    <source>
        <dbReference type="PROSITE" id="PS50932"/>
    </source>
</evidence>
<dbReference type="OrthoDB" id="6619319at2"/>
<gene>
    <name evidence="5" type="ORF">E4T21_05000</name>
</gene>
<evidence type="ECO:0000256" key="3">
    <source>
        <dbReference type="ARBA" id="ARBA00023163"/>
    </source>
</evidence>
<dbReference type="PROSITE" id="PS50932">
    <property type="entry name" value="HTH_LACI_2"/>
    <property type="match status" value="1"/>
</dbReference>
<dbReference type="SUPFAM" id="SSF53822">
    <property type="entry name" value="Periplasmic binding protein-like I"/>
    <property type="match status" value="1"/>
</dbReference>
<dbReference type="GO" id="GO:0000976">
    <property type="term" value="F:transcription cis-regulatory region binding"/>
    <property type="evidence" value="ECO:0007669"/>
    <property type="project" value="TreeGrafter"/>
</dbReference>
<accession>A0A5C1NEX2</accession>
<proteinExistence type="predicted"/>
<keyword evidence="2 5" id="KW-0238">DNA-binding</keyword>
<dbReference type="Gene3D" id="3.40.50.2300">
    <property type="match status" value="2"/>
</dbReference>
<sequence>MSDHSKKNTSRKVTANDVAEKAGVSKWTVSRAYTPGAYISPDSRKRVMKAAEELGYRPNLLARSLTKKRSGIVGLVVDEFTNLNILPVLDEITHQLQLKGFSTMLLNINADNGYAPALLRADQFQVDGVVFLGATLPDEFVHLIKEIRHIPLIVLYRDSNIPGVQVVTTDDYHAGKQIAELLLTQGHRRMGYMAGLPNGSTRLKRVEGFHAALDQHGLELELTLEAGSYQHQHGYEVLSKYLRTTRVDDQIDALFCENDSLAIGALDALRDHKNGSKIAIVGFDGIELGASSCYRLTSYRQPYERLAAEAVAQLERGDTEESRFIAPGQIVLRESHLKK</sequence>
<dbReference type="GO" id="GO:0003700">
    <property type="term" value="F:DNA-binding transcription factor activity"/>
    <property type="evidence" value="ECO:0007669"/>
    <property type="project" value="TreeGrafter"/>
</dbReference>
<dbReference type="SUPFAM" id="SSF47413">
    <property type="entry name" value="lambda repressor-like DNA-binding domains"/>
    <property type="match status" value="1"/>
</dbReference>
<dbReference type="AlphaFoldDB" id="A0A5C1NEX2"/>
<organism evidence="5 6">
    <name type="scientific">Halomonas binhaiensis</name>
    <dbReference type="NCBI Taxonomy" id="2562282"/>
    <lineage>
        <taxon>Bacteria</taxon>
        <taxon>Pseudomonadati</taxon>
        <taxon>Pseudomonadota</taxon>
        <taxon>Gammaproteobacteria</taxon>
        <taxon>Oceanospirillales</taxon>
        <taxon>Halomonadaceae</taxon>
        <taxon>Halomonas</taxon>
    </lineage>
</organism>
<dbReference type="SMART" id="SM00354">
    <property type="entry name" value="HTH_LACI"/>
    <property type="match status" value="1"/>
</dbReference>
<evidence type="ECO:0000256" key="1">
    <source>
        <dbReference type="ARBA" id="ARBA00023015"/>
    </source>
</evidence>
<dbReference type="InterPro" id="IPR000843">
    <property type="entry name" value="HTH_LacI"/>
</dbReference>
<dbReference type="PANTHER" id="PTHR30146">
    <property type="entry name" value="LACI-RELATED TRANSCRIPTIONAL REPRESSOR"/>
    <property type="match status" value="1"/>
</dbReference>
<keyword evidence="3" id="KW-0804">Transcription</keyword>
<dbReference type="CDD" id="cd01392">
    <property type="entry name" value="HTH_LacI"/>
    <property type="match status" value="1"/>
</dbReference>
<dbReference type="KEGG" id="hbh:E4T21_05000"/>
<name>A0A5C1NEX2_9GAMM</name>
<evidence type="ECO:0000256" key="2">
    <source>
        <dbReference type="ARBA" id="ARBA00023125"/>
    </source>
</evidence>
<dbReference type="InterPro" id="IPR001761">
    <property type="entry name" value="Peripla_BP/Lac1_sug-bd_dom"/>
</dbReference>
<dbReference type="InterPro" id="IPR028082">
    <property type="entry name" value="Peripla_BP_I"/>
</dbReference>
<reference evidence="5" key="1">
    <citation type="submission" date="2021-02" db="EMBL/GenBank/DDBJ databases">
        <title>Strain Y2R2, a novel species of the genus Halomonas.</title>
        <authorList>
            <person name="Huang H."/>
        </authorList>
    </citation>
    <scope>NUCLEOTIDE SEQUENCE</scope>
    <source>
        <strain evidence="5">Y2R2</strain>
    </source>
</reference>
<dbReference type="RefSeq" id="WP_149283993.1">
    <property type="nucleotide sequence ID" value="NZ_CP038437.2"/>
</dbReference>